<reference evidence="1 2" key="1">
    <citation type="submission" date="2024-01" db="EMBL/GenBank/DDBJ databases">
        <authorList>
            <person name="Waweru B."/>
        </authorList>
    </citation>
    <scope>NUCLEOTIDE SEQUENCE [LARGE SCALE GENOMIC DNA]</scope>
</reference>
<gene>
    <name evidence="1" type="ORF">DCAF_LOCUS1661</name>
</gene>
<keyword evidence="2" id="KW-1185">Reference proteome</keyword>
<organism evidence="1 2">
    <name type="scientific">Dovyalis caffra</name>
    <dbReference type="NCBI Taxonomy" id="77055"/>
    <lineage>
        <taxon>Eukaryota</taxon>
        <taxon>Viridiplantae</taxon>
        <taxon>Streptophyta</taxon>
        <taxon>Embryophyta</taxon>
        <taxon>Tracheophyta</taxon>
        <taxon>Spermatophyta</taxon>
        <taxon>Magnoliopsida</taxon>
        <taxon>eudicotyledons</taxon>
        <taxon>Gunneridae</taxon>
        <taxon>Pentapetalae</taxon>
        <taxon>rosids</taxon>
        <taxon>fabids</taxon>
        <taxon>Malpighiales</taxon>
        <taxon>Salicaceae</taxon>
        <taxon>Flacourtieae</taxon>
        <taxon>Dovyalis</taxon>
    </lineage>
</organism>
<comment type="caution">
    <text evidence="1">The sequence shown here is derived from an EMBL/GenBank/DDBJ whole genome shotgun (WGS) entry which is preliminary data.</text>
</comment>
<evidence type="ECO:0000313" key="2">
    <source>
        <dbReference type="Proteomes" id="UP001314170"/>
    </source>
</evidence>
<sequence>MANNPTDDVQGLTDVWRRLEEHGTSIRNIEQQLTIITGRVVGFICYKYGEQVHRSNECPKRKFGNKVEQTDEVYGEEECRLDRDESDNLYEEDAFVGVIRRENMYRILKDGVRLAKEAQEIQMEVKKRIEKANARYKAYVDPRRRVRLFDVGDEVMVFLNLSPYLHDCGLGYTDKNSKATSLQVEEDDGASK</sequence>
<protein>
    <submittedName>
        <fullName evidence="1">Uncharacterized protein</fullName>
    </submittedName>
</protein>
<name>A0AAV1QQK2_9ROSI</name>
<dbReference type="Proteomes" id="UP001314170">
    <property type="component" value="Unassembled WGS sequence"/>
</dbReference>
<proteinExistence type="predicted"/>
<dbReference type="AlphaFoldDB" id="A0AAV1QQK2"/>
<dbReference type="EMBL" id="CAWUPB010000233">
    <property type="protein sequence ID" value="CAK7324027.1"/>
    <property type="molecule type" value="Genomic_DNA"/>
</dbReference>
<accession>A0AAV1QQK2</accession>
<evidence type="ECO:0000313" key="1">
    <source>
        <dbReference type="EMBL" id="CAK7324027.1"/>
    </source>
</evidence>